<organism evidence="1 2">
    <name type="scientific">Funiculus sociatus GB2-A5</name>
    <dbReference type="NCBI Taxonomy" id="2933946"/>
    <lineage>
        <taxon>Bacteria</taxon>
        <taxon>Bacillati</taxon>
        <taxon>Cyanobacteriota</taxon>
        <taxon>Cyanophyceae</taxon>
        <taxon>Coleofasciculales</taxon>
        <taxon>Coleofasciculaceae</taxon>
        <taxon>Funiculus</taxon>
    </lineage>
</organism>
<gene>
    <name evidence="1" type="ORF">NDI37_04135</name>
</gene>
<proteinExistence type="predicted"/>
<evidence type="ECO:0000313" key="1">
    <source>
        <dbReference type="EMBL" id="MEP0863656.1"/>
    </source>
</evidence>
<dbReference type="Proteomes" id="UP001442494">
    <property type="component" value="Unassembled WGS sequence"/>
</dbReference>
<dbReference type="RefSeq" id="WP_190419019.1">
    <property type="nucleotide sequence ID" value="NZ_JAMPKK010000005.1"/>
</dbReference>
<sequence length="57" mass="6562">MWEVRIQYANGNEKILRACTNRETALRYVDAIYSQGYPMHVAYLVRPSVDGQVFVPA</sequence>
<keyword evidence="1" id="KW-0808">Transferase</keyword>
<dbReference type="EMBL" id="JAMPKK010000005">
    <property type="protein sequence ID" value="MEP0863656.1"/>
    <property type="molecule type" value="Genomic_DNA"/>
</dbReference>
<reference evidence="1 2" key="1">
    <citation type="submission" date="2022-04" db="EMBL/GenBank/DDBJ databases">
        <title>Positive selection, recombination, and allopatry shape intraspecific diversity of widespread and dominant cyanobacteria.</title>
        <authorList>
            <person name="Wei J."/>
            <person name="Shu W."/>
            <person name="Hu C."/>
        </authorList>
    </citation>
    <scope>NUCLEOTIDE SEQUENCE [LARGE SCALE GENOMIC DNA]</scope>
    <source>
        <strain evidence="1 2">GB2-A5</strain>
    </source>
</reference>
<evidence type="ECO:0000313" key="2">
    <source>
        <dbReference type="Proteomes" id="UP001442494"/>
    </source>
</evidence>
<name>A0ABV0JJP7_9CYAN</name>
<accession>A0ABV0JJP7</accession>
<comment type="caution">
    <text evidence="1">The sequence shown here is derived from an EMBL/GenBank/DDBJ whole genome shotgun (WGS) entry which is preliminary data.</text>
</comment>
<keyword evidence="2" id="KW-1185">Reference proteome</keyword>
<dbReference type="GO" id="GO:0016740">
    <property type="term" value="F:transferase activity"/>
    <property type="evidence" value="ECO:0007669"/>
    <property type="project" value="UniProtKB-KW"/>
</dbReference>
<protein>
    <submittedName>
        <fullName evidence="1">Family 2 glycosyl transferase</fullName>
    </submittedName>
</protein>